<sequence length="27" mass="3128">MSYVKKGTEVTFPNVAFSIFLFGSFYF</sequence>
<organism evidence="1">
    <name type="scientific">Rhizophora mucronata</name>
    <name type="common">Asiatic mangrove</name>
    <dbReference type="NCBI Taxonomy" id="61149"/>
    <lineage>
        <taxon>Eukaryota</taxon>
        <taxon>Viridiplantae</taxon>
        <taxon>Streptophyta</taxon>
        <taxon>Embryophyta</taxon>
        <taxon>Tracheophyta</taxon>
        <taxon>Spermatophyta</taxon>
        <taxon>Magnoliopsida</taxon>
        <taxon>eudicotyledons</taxon>
        <taxon>Gunneridae</taxon>
        <taxon>Pentapetalae</taxon>
        <taxon>rosids</taxon>
        <taxon>fabids</taxon>
        <taxon>Malpighiales</taxon>
        <taxon>Rhizophoraceae</taxon>
        <taxon>Rhizophora</taxon>
    </lineage>
</organism>
<dbReference type="AlphaFoldDB" id="A0A2P2PF98"/>
<reference evidence="1" key="1">
    <citation type="submission" date="2018-02" db="EMBL/GenBank/DDBJ databases">
        <title>Rhizophora mucronata_Transcriptome.</title>
        <authorList>
            <person name="Meera S.P."/>
            <person name="Sreeshan A."/>
            <person name="Augustine A."/>
        </authorList>
    </citation>
    <scope>NUCLEOTIDE SEQUENCE</scope>
    <source>
        <tissue evidence="1">Leaf</tissue>
    </source>
</reference>
<proteinExistence type="predicted"/>
<name>A0A2P2PF98_RHIMU</name>
<accession>A0A2P2PF98</accession>
<protein>
    <submittedName>
        <fullName evidence="1">Uncharacterized protein</fullName>
    </submittedName>
</protein>
<evidence type="ECO:0000313" key="1">
    <source>
        <dbReference type="EMBL" id="MBX53410.1"/>
    </source>
</evidence>
<dbReference type="EMBL" id="GGEC01072926">
    <property type="protein sequence ID" value="MBX53410.1"/>
    <property type="molecule type" value="Transcribed_RNA"/>
</dbReference>